<protein>
    <recommendedName>
        <fullName evidence="3">AP2-like integrase N-terminal domain-containing protein</fullName>
    </recommendedName>
</protein>
<evidence type="ECO:0000313" key="1">
    <source>
        <dbReference type="EMBL" id="KRN27348.1"/>
    </source>
</evidence>
<reference evidence="1 2" key="1">
    <citation type="journal article" date="2015" name="Genome Announc.">
        <title>Expanding the biotechnology potential of lactobacilli through comparative genomics of 213 strains and associated genera.</title>
        <authorList>
            <person name="Sun Z."/>
            <person name="Harris H.M."/>
            <person name="McCann A."/>
            <person name="Guo C."/>
            <person name="Argimon S."/>
            <person name="Zhang W."/>
            <person name="Yang X."/>
            <person name="Jeffery I.B."/>
            <person name="Cooney J.C."/>
            <person name="Kagawa T.F."/>
            <person name="Liu W."/>
            <person name="Song Y."/>
            <person name="Salvetti E."/>
            <person name="Wrobel A."/>
            <person name="Rasinkangas P."/>
            <person name="Parkhill J."/>
            <person name="Rea M.C."/>
            <person name="O'Sullivan O."/>
            <person name="Ritari J."/>
            <person name="Douillard F.P."/>
            <person name="Paul Ross R."/>
            <person name="Yang R."/>
            <person name="Briner A.E."/>
            <person name="Felis G.E."/>
            <person name="de Vos W.M."/>
            <person name="Barrangou R."/>
            <person name="Klaenhammer T.R."/>
            <person name="Caufield P.W."/>
            <person name="Cui Y."/>
            <person name="Zhang H."/>
            <person name="O'Toole P.W."/>
        </authorList>
    </citation>
    <scope>NUCLEOTIDE SEQUENCE [LARGE SCALE GENOMIC DNA]</scope>
    <source>
        <strain evidence="1 2">ATCC BAA-66</strain>
    </source>
</reference>
<dbReference type="PATRIC" id="fig|81857.3.peg.2240"/>
<dbReference type="Proteomes" id="UP000051751">
    <property type="component" value="Unassembled WGS sequence"/>
</dbReference>
<dbReference type="EMBL" id="JQAT01000009">
    <property type="protein sequence ID" value="KRN27348.1"/>
    <property type="molecule type" value="Genomic_DNA"/>
</dbReference>
<comment type="caution">
    <text evidence="1">The sequence shown here is derived from an EMBL/GenBank/DDBJ whole genome shotgun (WGS) entry which is preliminary data.</text>
</comment>
<name>A0A0R2FRW5_9LACO</name>
<proteinExistence type="predicted"/>
<evidence type="ECO:0000313" key="2">
    <source>
        <dbReference type="Proteomes" id="UP000051751"/>
    </source>
</evidence>
<gene>
    <name evidence="1" type="ORF">IV38_GL002179</name>
</gene>
<accession>A0A0R2FRW5</accession>
<evidence type="ECO:0008006" key="3">
    <source>
        <dbReference type="Google" id="ProtNLM"/>
    </source>
</evidence>
<dbReference type="AlphaFoldDB" id="A0A0R2FRW5"/>
<organism evidence="1 2">
    <name type="scientific">Lactobacillus selangorensis</name>
    <dbReference type="NCBI Taxonomy" id="81857"/>
    <lineage>
        <taxon>Bacteria</taxon>
        <taxon>Bacillati</taxon>
        <taxon>Bacillota</taxon>
        <taxon>Bacilli</taxon>
        <taxon>Lactobacillales</taxon>
        <taxon>Lactobacillaceae</taxon>
        <taxon>Lactobacillus</taxon>
    </lineage>
</organism>
<sequence>MIGDRKRDDNKSGYRNISIKKTRTGATRYLIYVGYHGEKHTATRTNLADALVAREKIRSKYWPDYAEYREQKPLNGEGSK</sequence>